<dbReference type="EMBL" id="KZ288462">
    <property type="protein sequence ID" value="PBC25470.1"/>
    <property type="molecule type" value="Genomic_DNA"/>
</dbReference>
<sequence>MFLVPCQTKESGSLFPLLNQERNVNHGKVVPTDPSEFLKLTDISAANDKYSSLFSKRLQLPACYINNTSRTSISAPTFYSEVYARRALLPSNPYSCYCYCLTIPTMPIYEPLLNIYV</sequence>
<dbReference type="AlphaFoldDB" id="A0A2A3E197"/>
<accession>A0A2A3E197</accession>
<keyword evidence="2" id="KW-1185">Reference proteome</keyword>
<gene>
    <name evidence="1" type="ORF">APICC_09288</name>
</gene>
<name>A0A2A3E197_APICC</name>
<protein>
    <submittedName>
        <fullName evidence="1">Uncharacterized protein</fullName>
    </submittedName>
</protein>
<proteinExistence type="predicted"/>
<organism evidence="1 2">
    <name type="scientific">Apis cerana cerana</name>
    <name type="common">Oriental honeybee</name>
    <dbReference type="NCBI Taxonomy" id="94128"/>
    <lineage>
        <taxon>Eukaryota</taxon>
        <taxon>Metazoa</taxon>
        <taxon>Ecdysozoa</taxon>
        <taxon>Arthropoda</taxon>
        <taxon>Hexapoda</taxon>
        <taxon>Insecta</taxon>
        <taxon>Pterygota</taxon>
        <taxon>Neoptera</taxon>
        <taxon>Endopterygota</taxon>
        <taxon>Hymenoptera</taxon>
        <taxon>Apocrita</taxon>
        <taxon>Aculeata</taxon>
        <taxon>Apoidea</taxon>
        <taxon>Anthophila</taxon>
        <taxon>Apidae</taxon>
        <taxon>Apis</taxon>
    </lineage>
</organism>
<reference evidence="1 2" key="1">
    <citation type="submission" date="2014-07" db="EMBL/GenBank/DDBJ databases">
        <title>Genomic and transcriptomic analysis on Apis cerana provide comprehensive insights into honey bee biology.</title>
        <authorList>
            <person name="Diao Q."/>
            <person name="Sun L."/>
            <person name="Zheng H."/>
            <person name="Zheng H."/>
            <person name="Xu S."/>
            <person name="Wang S."/>
            <person name="Zeng Z."/>
            <person name="Hu F."/>
            <person name="Su S."/>
            <person name="Wu J."/>
        </authorList>
    </citation>
    <scope>NUCLEOTIDE SEQUENCE [LARGE SCALE GENOMIC DNA]</scope>
    <source>
        <tissue evidence="1">Pupae without intestine</tissue>
    </source>
</reference>
<evidence type="ECO:0000313" key="2">
    <source>
        <dbReference type="Proteomes" id="UP000242457"/>
    </source>
</evidence>
<dbReference type="Proteomes" id="UP000242457">
    <property type="component" value="Unassembled WGS sequence"/>
</dbReference>
<evidence type="ECO:0000313" key="1">
    <source>
        <dbReference type="EMBL" id="PBC25470.1"/>
    </source>
</evidence>